<dbReference type="SMART" id="SM00388">
    <property type="entry name" value="HisKA"/>
    <property type="match status" value="1"/>
</dbReference>
<evidence type="ECO:0000256" key="7">
    <source>
        <dbReference type="ARBA" id="ARBA00022777"/>
    </source>
</evidence>
<dbReference type="SMART" id="SM00304">
    <property type="entry name" value="HAMP"/>
    <property type="match status" value="1"/>
</dbReference>
<feature type="transmembrane region" description="Helical" evidence="11">
    <location>
        <begin position="12"/>
        <end position="37"/>
    </location>
</feature>
<dbReference type="Pfam" id="PF02518">
    <property type="entry name" value="HATPase_c"/>
    <property type="match status" value="1"/>
</dbReference>
<evidence type="ECO:0000259" key="13">
    <source>
        <dbReference type="PROSITE" id="PS50885"/>
    </source>
</evidence>
<protein>
    <recommendedName>
        <fullName evidence="3">histidine kinase</fullName>
        <ecNumber evidence="3">2.7.13.3</ecNumber>
    </recommendedName>
</protein>
<proteinExistence type="predicted"/>
<evidence type="ECO:0000313" key="14">
    <source>
        <dbReference type="EMBL" id="MFJ5446663.1"/>
    </source>
</evidence>
<dbReference type="Gene3D" id="3.30.565.10">
    <property type="entry name" value="Histidine kinase-like ATPase, C-terminal domain"/>
    <property type="match status" value="1"/>
</dbReference>
<comment type="catalytic activity">
    <reaction evidence="1">
        <text>ATP + protein L-histidine = ADP + protein N-phospho-L-histidine.</text>
        <dbReference type="EC" id="2.7.13.3"/>
    </reaction>
</comment>
<dbReference type="InterPro" id="IPR004358">
    <property type="entry name" value="Sig_transdc_His_kin-like_C"/>
</dbReference>
<keyword evidence="5" id="KW-0808">Transferase</keyword>
<evidence type="ECO:0000256" key="11">
    <source>
        <dbReference type="SAM" id="Phobius"/>
    </source>
</evidence>
<dbReference type="Proteomes" id="UP001617669">
    <property type="component" value="Unassembled WGS sequence"/>
</dbReference>
<dbReference type="GO" id="GO:0016301">
    <property type="term" value="F:kinase activity"/>
    <property type="evidence" value="ECO:0007669"/>
    <property type="project" value="UniProtKB-KW"/>
</dbReference>
<dbReference type="Gene3D" id="1.10.287.130">
    <property type="match status" value="1"/>
</dbReference>
<dbReference type="SMART" id="SM00387">
    <property type="entry name" value="HATPase_c"/>
    <property type="match status" value="1"/>
</dbReference>
<keyword evidence="15" id="KW-1185">Reference proteome</keyword>
<dbReference type="InterPro" id="IPR036890">
    <property type="entry name" value="HATPase_C_sf"/>
</dbReference>
<keyword evidence="10 11" id="KW-0472">Membrane</keyword>
<dbReference type="InterPro" id="IPR003661">
    <property type="entry name" value="HisK_dim/P_dom"/>
</dbReference>
<evidence type="ECO:0000256" key="5">
    <source>
        <dbReference type="ARBA" id="ARBA00022679"/>
    </source>
</evidence>
<dbReference type="InterPro" id="IPR003660">
    <property type="entry name" value="HAMP_dom"/>
</dbReference>
<dbReference type="RefSeq" id="WP_400882421.1">
    <property type="nucleotide sequence ID" value="NZ_JBIWXY010000002.1"/>
</dbReference>
<comment type="subcellular location">
    <subcellularLocation>
        <location evidence="2">Membrane</location>
    </subcellularLocation>
</comment>
<evidence type="ECO:0000256" key="2">
    <source>
        <dbReference type="ARBA" id="ARBA00004370"/>
    </source>
</evidence>
<dbReference type="SUPFAM" id="SSF55874">
    <property type="entry name" value="ATPase domain of HSP90 chaperone/DNA topoisomerase II/histidine kinase"/>
    <property type="match status" value="1"/>
</dbReference>
<name>A0ABW8GMM2_9PROT</name>
<dbReference type="InterPro" id="IPR003594">
    <property type="entry name" value="HATPase_dom"/>
</dbReference>
<dbReference type="CDD" id="cd00082">
    <property type="entry name" value="HisKA"/>
    <property type="match status" value="1"/>
</dbReference>
<dbReference type="PROSITE" id="PS50109">
    <property type="entry name" value="HIS_KIN"/>
    <property type="match status" value="1"/>
</dbReference>
<keyword evidence="6 11" id="KW-0812">Transmembrane</keyword>
<evidence type="ECO:0000256" key="6">
    <source>
        <dbReference type="ARBA" id="ARBA00022692"/>
    </source>
</evidence>
<accession>A0ABW8GMM2</accession>
<dbReference type="Pfam" id="PF00672">
    <property type="entry name" value="HAMP"/>
    <property type="match status" value="1"/>
</dbReference>
<dbReference type="InterPro" id="IPR036097">
    <property type="entry name" value="HisK_dim/P_sf"/>
</dbReference>
<evidence type="ECO:0000256" key="4">
    <source>
        <dbReference type="ARBA" id="ARBA00022553"/>
    </source>
</evidence>
<evidence type="ECO:0000256" key="8">
    <source>
        <dbReference type="ARBA" id="ARBA00022989"/>
    </source>
</evidence>
<dbReference type="EMBL" id="JBIWXY010000002">
    <property type="protein sequence ID" value="MFJ5446663.1"/>
    <property type="molecule type" value="Genomic_DNA"/>
</dbReference>
<keyword evidence="9" id="KW-0902">Two-component regulatory system</keyword>
<evidence type="ECO:0000256" key="3">
    <source>
        <dbReference type="ARBA" id="ARBA00012438"/>
    </source>
</evidence>
<dbReference type="Pfam" id="PF00512">
    <property type="entry name" value="HisKA"/>
    <property type="match status" value="1"/>
</dbReference>
<dbReference type="SUPFAM" id="SSF47384">
    <property type="entry name" value="Homodimeric domain of signal transducing histidine kinase"/>
    <property type="match status" value="1"/>
</dbReference>
<dbReference type="Gene3D" id="6.10.340.10">
    <property type="match status" value="1"/>
</dbReference>
<comment type="caution">
    <text evidence="14">The sequence shown here is derived from an EMBL/GenBank/DDBJ whole genome shotgun (WGS) entry which is preliminary data.</text>
</comment>
<dbReference type="PANTHER" id="PTHR45436:SF16">
    <property type="entry name" value="HISTIDINE KINASE"/>
    <property type="match status" value="1"/>
</dbReference>
<sequence>MFKHWSLRAHIMLAFLLLTLTVSGLFSLSMVQMFFFLEEKLVTQDLAHMLPLYQKNQDHWQNDPALQFFASNDTHHPIPAKFSHLKDGYNEIVDERGIFYAYKATQQGEEYIVVQEQQDFEELEEHIFNGIAAGFVFSLLPAAWLGWFLARRITTPIRRLARDVGKEPLLHTATHEDYGNNEVGQLATALNDTLEKLRQSLRRERLFTSDVSHELRTSLMVISTSCEVMLANPALQEAQRGQWSRIHGACLDMISLVETFLALAREEHQETATRAITIAECAQGQYEKWLPEFSKKGLRLELLENAPSHTRYNQVFLETVMSNLLRNALHYTEQGHARLIVDAHGFAIEDSGVGIAAEHQALILSPFTRGPTARGNGLGLGLSLVERICQRQQWTLHITSRPQEGSIFQIRLAS</sequence>
<evidence type="ECO:0000259" key="12">
    <source>
        <dbReference type="PROSITE" id="PS50109"/>
    </source>
</evidence>
<reference evidence="14 15" key="1">
    <citation type="submission" date="2024-11" db="EMBL/GenBank/DDBJ databases">
        <authorList>
            <person name="Kaparullina E.N."/>
            <person name="Delegan Y.A."/>
            <person name="Doronina N.V."/>
        </authorList>
    </citation>
    <scope>NUCLEOTIDE SEQUENCE [LARGE SCALE GENOMIC DNA]</scope>
    <source>
        <strain evidence="14 15">7sh_L</strain>
    </source>
</reference>
<evidence type="ECO:0000256" key="1">
    <source>
        <dbReference type="ARBA" id="ARBA00000085"/>
    </source>
</evidence>
<organism evidence="14 15">
    <name type="scientific">Methylobacillus methanolivorans</name>
    <dbReference type="NCBI Taxonomy" id="1848927"/>
    <lineage>
        <taxon>Bacteria</taxon>
        <taxon>Pseudomonadati</taxon>
        <taxon>Pseudomonadota</taxon>
        <taxon>Betaproteobacteria</taxon>
        <taxon>Nitrosomonadales</taxon>
        <taxon>Methylophilaceae</taxon>
        <taxon>Methylobacillus</taxon>
    </lineage>
</organism>
<keyword evidence="4" id="KW-0597">Phosphoprotein</keyword>
<feature type="transmembrane region" description="Helical" evidence="11">
    <location>
        <begin position="127"/>
        <end position="150"/>
    </location>
</feature>
<evidence type="ECO:0000256" key="10">
    <source>
        <dbReference type="ARBA" id="ARBA00023136"/>
    </source>
</evidence>
<dbReference type="PROSITE" id="PS50885">
    <property type="entry name" value="HAMP"/>
    <property type="match status" value="1"/>
</dbReference>
<evidence type="ECO:0000313" key="15">
    <source>
        <dbReference type="Proteomes" id="UP001617669"/>
    </source>
</evidence>
<dbReference type="EC" id="2.7.13.3" evidence="3"/>
<evidence type="ECO:0000256" key="9">
    <source>
        <dbReference type="ARBA" id="ARBA00023012"/>
    </source>
</evidence>
<dbReference type="InterPro" id="IPR050428">
    <property type="entry name" value="TCS_sensor_his_kinase"/>
</dbReference>
<dbReference type="PRINTS" id="PR00344">
    <property type="entry name" value="BCTRLSENSOR"/>
</dbReference>
<dbReference type="InterPro" id="IPR005467">
    <property type="entry name" value="His_kinase_dom"/>
</dbReference>
<feature type="domain" description="HAMP" evidence="13">
    <location>
        <begin position="151"/>
        <end position="202"/>
    </location>
</feature>
<dbReference type="PANTHER" id="PTHR45436">
    <property type="entry name" value="SENSOR HISTIDINE KINASE YKOH"/>
    <property type="match status" value="1"/>
</dbReference>
<keyword evidence="8 11" id="KW-1133">Transmembrane helix</keyword>
<feature type="domain" description="Histidine kinase" evidence="12">
    <location>
        <begin position="210"/>
        <end position="414"/>
    </location>
</feature>
<keyword evidence="7 14" id="KW-0418">Kinase</keyword>
<gene>
    <name evidence="14" type="ORF">ACIKP9_10535</name>
</gene>